<protein>
    <submittedName>
        <fullName evidence="1">Uncharacterized protein</fullName>
    </submittedName>
</protein>
<accession>A0ACC1NQ51</accession>
<comment type="caution">
    <text evidence="1">The sequence shown here is derived from an EMBL/GenBank/DDBJ whole genome shotgun (WGS) entry which is preliminary data.</text>
</comment>
<evidence type="ECO:0000313" key="1">
    <source>
        <dbReference type="EMBL" id="KAJ2981223.1"/>
    </source>
</evidence>
<dbReference type="EMBL" id="JANSHE010004074">
    <property type="protein sequence ID" value="KAJ2981223.1"/>
    <property type="molecule type" value="Genomic_DNA"/>
</dbReference>
<sequence>MSAPNEQQAQPYVYTTLPPPLKWDACFHFRDGDIILVAEGFAFLLHIGILASHSEVIESWFAGPSPTIPPPHHLGWLDGRPLVALRAIDSAHDLREVLLLILGIMDLESVTTYSVAAGLRRLAFAYRMTTVADAVYKLLDPTFPATIQEWDDRPANPVSFDLGKKQAIEAYNLCKFTRDRHLLAATYYCALLPEADLRKGTRRLDGTPEELAAADLQTVLDAKKLLKRLGAQALREAHKVRAVGCSECARTHCQEAFLSGILPNDQDARELARGHIVSRWADKELDWAERWQTICERCVRHARGEHLKIRKALWEQFADSVGLPSRRLDG</sequence>
<dbReference type="Proteomes" id="UP001144978">
    <property type="component" value="Unassembled WGS sequence"/>
</dbReference>
<organism evidence="1 2">
    <name type="scientific">Trametes sanguinea</name>
    <dbReference type="NCBI Taxonomy" id="158606"/>
    <lineage>
        <taxon>Eukaryota</taxon>
        <taxon>Fungi</taxon>
        <taxon>Dikarya</taxon>
        <taxon>Basidiomycota</taxon>
        <taxon>Agaricomycotina</taxon>
        <taxon>Agaricomycetes</taxon>
        <taxon>Polyporales</taxon>
        <taxon>Polyporaceae</taxon>
        <taxon>Trametes</taxon>
    </lineage>
</organism>
<gene>
    <name evidence="1" type="ORF">NUW54_g10900</name>
</gene>
<reference evidence="1" key="1">
    <citation type="submission" date="2022-08" db="EMBL/GenBank/DDBJ databases">
        <title>Genome Sequence of Pycnoporus sanguineus.</title>
        <authorList>
            <person name="Buettner E."/>
        </authorList>
    </citation>
    <scope>NUCLEOTIDE SEQUENCE</scope>
    <source>
        <strain evidence="1">CG-C14</strain>
    </source>
</reference>
<proteinExistence type="predicted"/>
<name>A0ACC1NQ51_9APHY</name>
<evidence type="ECO:0000313" key="2">
    <source>
        <dbReference type="Proteomes" id="UP001144978"/>
    </source>
</evidence>
<keyword evidence="2" id="KW-1185">Reference proteome</keyword>